<dbReference type="InterPro" id="IPR013637">
    <property type="entry name" value="Lys_sp_deMease-like_dom"/>
</dbReference>
<feature type="compositionally biased region" description="Basic residues" evidence="8">
    <location>
        <begin position="380"/>
        <end position="389"/>
    </location>
</feature>
<feature type="compositionally biased region" description="Polar residues" evidence="8">
    <location>
        <begin position="1161"/>
        <end position="1184"/>
    </location>
</feature>
<evidence type="ECO:0000259" key="9">
    <source>
        <dbReference type="PROSITE" id="PS50016"/>
    </source>
</evidence>
<dbReference type="PANTHER" id="PTHR46174">
    <property type="entry name" value="CXXC-TYPE ZINC FINGER PROTEIN 1"/>
    <property type="match status" value="1"/>
</dbReference>
<feature type="region of interest" description="Disordered" evidence="8">
    <location>
        <begin position="1610"/>
        <end position="1629"/>
    </location>
</feature>
<dbReference type="CDD" id="cd15560">
    <property type="entry name" value="PHD2_3_BPTF"/>
    <property type="match status" value="1"/>
</dbReference>
<keyword evidence="3 6" id="KW-0863">Zinc-finger</keyword>
<feature type="compositionally biased region" description="Low complexity" evidence="8">
    <location>
        <begin position="76"/>
        <end position="88"/>
    </location>
</feature>
<feature type="compositionally biased region" description="Gly residues" evidence="8">
    <location>
        <begin position="89"/>
        <end position="102"/>
    </location>
</feature>
<keyword evidence="7" id="KW-0175">Coiled coil</keyword>
<evidence type="ECO:0000256" key="5">
    <source>
        <dbReference type="ARBA" id="ARBA00023242"/>
    </source>
</evidence>
<comment type="caution">
    <text evidence="10">The sequence shown here is derived from an EMBL/GenBank/DDBJ whole genome shotgun (WGS) entry which is preliminary data.</text>
</comment>
<evidence type="ECO:0000256" key="8">
    <source>
        <dbReference type="SAM" id="MobiDB-lite"/>
    </source>
</evidence>
<keyword evidence="4" id="KW-0862">Zinc</keyword>
<dbReference type="PROSITE" id="PS50016">
    <property type="entry name" value="ZF_PHD_2"/>
    <property type="match status" value="2"/>
</dbReference>
<dbReference type="InterPro" id="IPR011011">
    <property type="entry name" value="Znf_FYVE_PHD"/>
</dbReference>
<feature type="domain" description="PHD-type" evidence="9">
    <location>
        <begin position="1458"/>
        <end position="1510"/>
    </location>
</feature>
<protein>
    <recommendedName>
        <fullName evidence="9">PHD-type domain-containing protein</fullName>
    </recommendedName>
</protein>
<dbReference type="EMBL" id="JALLPJ020000340">
    <property type="protein sequence ID" value="KAL3794859.1"/>
    <property type="molecule type" value="Genomic_DNA"/>
</dbReference>
<dbReference type="Gene3D" id="2.60.120.650">
    <property type="entry name" value="Cupin"/>
    <property type="match status" value="1"/>
</dbReference>
<sequence>MTDVNNNNGNDEAEEPKTSRPNTSPAASRFGHFPKYTKPKIGPMFQCAVPKYVPNTTNRRSSASVGEESEEGGDNSGSSVSGGSSAGVVSGGSVSGASGRGGRGGRGRGRGGRGRGRGGRGGRGRGSSVVSGLQEGEREVVVVMMPCKTRCFAGLVNDILMFAIFLTFPTTTPANMESVNTDISDPIAMANAAADQLQDNYGKRIIPRGGVCIHKPSADLPQSSSSYLNQHEEFLTFSRNLFLQTPRPCGGFDIEEVWDDEAENMFGGRGEKVEGDKKKRSAKRKASSTDESVEDCESIRSGLSCSLKKIGDEAADKSGVATDGDNSGIGQAATSDSSILPLCGLEDDERMLSFLQSTHKGDFHRAKLTAMVGIDRGYGVHRRKAQRKKQKEESTFTDPTTFTSESWRWRLHQARPTMLGDLRASHGNNYHYFTSSAIESKNLTSTKLPWRYQHFNDGEQEAEEGKAIVRTRSCSIDWSEDQIEKAKKIWNSILLFTNDVLGVMDDMADPKKAAKMADNPRPLLSELLVLVTKAHALPTPEEAFGRRDPSSRLMSQNMNAIIDAIEMGRDCAAQLLMQLKDDGKGIELPPLQKSILELEQKCPVKIPEMDAAKKQIYEASLWEEALESNAVRDADSDVSDGETLLEKKLSLEKVERLVNKGRNLTLRPKSLVRLENRVERAHLLRRKINVWNEARNQENPQNLKFISSLIKEANKIDLMFPEMLTLTGVHKKAEEWLDRAAIAVRTSISFHELESLVNIGEELPIDVSDLLEKLKTRMNQAQEWMNSVNVIVPEHEDKFVWLKRIRGALNDRNSNAELVNLISDGSRVPVDMDCLKLLQIEVDARNWTQKCMPWIPNKSDETDEKSFRRGKIDDVQEHLDKASNLRDRLWFCTDEEKSAWVLEGEEELTEIMDMADSWFDKYDDFISQDNRSKKSRISMPLSKLQTIVEEVNKIPLNLGNPATKIVKIFSQSEDWIRKYYPLLKRCGIECSYIPSELEEDYDDTKAVTIDQLDDAASDADAELSIDLDEVVKLKEVVRTTQAWIDNASVFYSKNDSKASSTSAKKKKTSDNIDDKHSMDEMEALIDEASTLTVDISRELNLLKIEQSAVVAWRLQMQRTIKEIISSFGDYSKERTSLCSGNRHNNVAVNTSAPSILDSTVVSSSNMRQNVTRQQSKSRSNSFATDDTGRSGAATPLPAEVLEQNNFPLVTNFLRSTKTFKIITPESLLSEELAGAMSWLAKSFKFLSSDSEAYDRKNSSALDKLVKSGQSLLKFKSSVREIPEDSTLVDNLRECWATIVSNDLDKLVELKDKRSKYFDWCEKVDEIFSDAETKIPIETLQKFDEESFSFPSTSEVVIRVRQRAKDALAWLTTAQNLLSSGQKIPMDDAKSIIDDGEKLNISCQELKTLRGALRTTKSWVSKVNKCEVENVAAVNLNQLIDEHNSFLVTAQDEIERLKQATCGYCICRLPYEGFMIGCDGCDEWYHGQCVGVSEEQANKVDKYLCLRCSAIRIYKENAVIAAGILRKWSSSKGLSKARLMDTQRYTRKVKTCEKDLAKAKENLDKWGATSSTHAVLQNGGTGSSSLTAHKEDPSSAIETPVDQVSISITADASTNVNGAPETKQENDLQDKIEKARATVESCEKRMEGYRVELLERTNLEARENSSALKLKTWCKMVKSEILSPKTQEQADMSMPRSNNHTSTPIEKVKTLANTLEISDFPDVGVVLNSIKVFAWCLHLLEVVMRKPTVEEVRSLLALCDGNSLKIPESKCIRMLRSMSSRAQLWQSKAKKALAADNKALKPYDLILLRELLLAAKQIPLTMPEEARLWNTIEDKGSRHCICGGPSDGSFMLCCDSCDNWYHGSCMKLDQVASDALTKWICPPCSGNSSVKSVHINGVKSSDKTIPVVGLNPLIPSISQHAPNPVSLWPPFGLRSSPSATDALGKVGDSDNEDFDFTRKSSAKSTVHVKKELKNAVAVAPKTHVLPSQQAVKSSAPKSMSIPAQLASKNLPIGQGRLNNLAALSSHEVPATSSNLLKSFTKAAIPTTINHSLAAMKPPAAASSALESTMKTPIQSASLKSTVGQTIPSNKQTLSTHAIHAVPVKTTTVVKSVAKMPQTTATFVSAKTVLKSSVPSKTFVVPRDTVRSAVPNIHQSLIPIATSAAGTKVPVKSLVKYPKPENGASQAETNTNNSNG</sequence>
<evidence type="ECO:0000256" key="6">
    <source>
        <dbReference type="PROSITE-ProRule" id="PRU00146"/>
    </source>
</evidence>
<feature type="compositionally biased region" description="Polar residues" evidence="8">
    <location>
        <begin position="1"/>
        <end position="10"/>
    </location>
</feature>
<evidence type="ECO:0000313" key="10">
    <source>
        <dbReference type="EMBL" id="KAL3794859.1"/>
    </source>
</evidence>
<evidence type="ECO:0000256" key="1">
    <source>
        <dbReference type="ARBA" id="ARBA00004123"/>
    </source>
</evidence>
<dbReference type="PROSITE" id="PS01359">
    <property type="entry name" value="ZF_PHD_1"/>
    <property type="match status" value="1"/>
</dbReference>
<evidence type="ECO:0000313" key="11">
    <source>
        <dbReference type="Proteomes" id="UP001530400"/>
    </source>
</evidence>
<proteinExistence type="predicted"/>
<comment type="subcellular location">
    <subcellularLocation>
        <location evidence="1">Nucleus</location>
    </subcellularLocation>
</comment>
<gene>
    <name evidence="10" type="ORF">ACHAWO_007633</name>
</gene>
<dbReference type="InterPro" id="IPR019787">
    <property type="entry name" value="Znf_PHD-finger"/>
</dbReference>
<evidence type="ECO:0000256" key="3">
    <source>
        <dbReference type="ARBA" id="ARBA00022771"/>
    </source>
</evidence>
<dbReference type="Pfam" id="PF08429">
    <property type="entry name" value="PLU-1"/>
    <property type="match status" value="3"/>
</dbReference>
<keyword evidence="5" id="KW-0539">Nucleus</keyword>
<dbReference type="InterPro" id="IPR037869">
    <property type="entry name" value="Spp1/CFP1"/>
</dbReference>
<dbReference type="GO" id="GO:0005634">
    <property type="term" value="C:nucleus"/>
    <property type="evidence" value="ECO:0007669"/>
    <property type="project" value="UniProtKB-SubCell"/>
</dbReference>
<dbReference type="Pfam" id="PF00628">
    <property type="entry name" value="PHD"/>
    <property type="match status" value="2"/>
</dbReference>
<evidence type="ECO:0000256" key="2">
    <source>
        <dbReference type="ARBA" id="ARBA00022723"/>
    </source>
</evidence>
<feature type="domain" description="PHD-type" evidence="9">
    <location>
        <begin position="1836"/>
        <end position="1886"/>
    </location>
</feature>
<feature type="region of interest" description="Disordered" evidence="8">
    <location>
        <begin position="1"/>
        <end position="133"/>
    </location>
</feature>
<dbReference type="SMART" id="SM00249">
    <property type="entry name" value="PHD"/>
    <property type="match status" value="2"/>
</dbReference>
<dbReference type="Gene3D" id="3.30.40.10">
    <property type="entry name" value="Zinc/RING finger domain, C3HC4 (zinc finger)"/>
    <property type="match status" value="1"/>
</dbReference>
<feature type="region of interest" description="Disordered" evidence="8">
    <location>
        <begin position="1161"/>
        <end position="1196"/>
    </location>
</feature>
<feature type="region of interest" description="Disordered" evidence="8">
    <location>
        <begin position="266"/>
        <end position="293"/>
    </location>
</feature>
<feature type="coiled-coil region" evidence="7">
    <location>
        <begin position="1541"/>
        <end position="1568"/>
    </location>
</feature>
<keyword evidence="2" id="KW-0479">Metal-binding</keyword>
<dbReference type="GO" id="GO:0008270">
    <property type="term" value="F:zinc ion binding"/>
    <property type="evidence" value="ECO:0007669"/>
    <property type="project" value="UniProtKB-KW"/>
</dbReference>
<feature type="compositionally biased region" description="Basic residues" evidence="8">
    <location>
        <begin position="103"/>
        <end position="123"/>
    </location>
</feature>
<dbReference type="Proteomes" id="UP001530400">
    <property type="component" value="Unassembled WGS sequence"/>
</dbReference>
<dbReference type="InterPro" id="IPR013083">
    <property type="entry name" value="Znf_RING/FYVE/PHD"/>
</dbReference>
<evidence type="ECO:0000256" key="4">
    <source>
        <dbReference type="ARBA" id="ARBA00022833"/>
    </source>
</evidence>
<name>A0ABD3Q306_9STRA</name>
<keyword evidence="11" id="KW-1185">Reference proteome</keyword>
<dbReference type="SUPFAM" id="SSF57903">
    <property type="entry name" value="FYVE/PHD zinc finger"/>
    <property type="match status" value="2"/>
</dbReference>
<accession>A0ABD3Q306</accession>
<organism evidence="10 11">
    <name type="scientific">Cyclotella atomus</name>
    <dbReference type="NCBI Taxonomy" id="382360"/>
    <lineage>
        <taxon>Eukaryota</taxon>
        <taxon>Sar</taxon>
        <taxon>Stramenopiles</taxon>
        <taxon>Ochrophyta</taxon>
        <taxon>Bacillariophyta</taxon>
        <taxon>Coscinodiscophyceae</taxon>
        <taxon>Thalassiosirophycidae</taxon>
        <taxon>Stephanodiscales</taxon>
        <taxon>Stephanodiscaceae</taxon>
        <taxon>Cyclotella</taxon>
    </lineage>
</organism>
<feature type="region of interest" description="Disordered" evidence="8">
    <location>
        <begin position="2175"/>
        <end position="2194"/>
    </location>
</feature>
<reference evidence="10 11" key="1">
    <citation type="submission" date="2024-10" db="EMBL/GenBank/DDBJ databases">
        <title>Updated reference genomes for cyclostephanoid diatoms.</title>
        <authorList>
            <person name="Roberts W.R."/>
            <person name="Alverson A.J."/>
        </authorList>
    </citation>
    <scope>NUCLEOTIDE SEQUENCE [LARGE SCALE GENOMIC DNA]</scope>
    <source>
        <strain evidence="10 11">AJA010-31</strain>
    </source>
</reference>
<dbReference type="InterPro" id="IPR019786">
    <property type="entry name" value="Zinc_finger_PHD-type_CS"/>
</dbReference>
<dbReference type="PANTHER" id="PTHR46174:SF1">
    <property type="entry name" value="CXXC-TYPE ZINC FINGER PROTEIN 1"/>
    <property type="match status" value="1"/>
</dbReference>
<dbReference type="InterPro" id="IPR001965">
    <property type="entry name" value="Znf_PHD"/>
</dbReference>
<feature type="region of interest" description="Disordered" evidence="8">
    <location>
        <begin position="380"/>
        <end position="399"/>
    </location>
</feature>
<evidence type="ECO:0000256" key="7">
    <source>
        <dbReference type="SAM" id="Coils"/>
    </source>
</evidence>
<feature type="region of interest" description="Disordered" evidence="8">
    <location>
        <begin position="1573"/>
        <end position="1600"/>
    </location>
</feature>
<feature type="compositionally biased region" description="Polar residues" evidence="8">
    <location>
        <begin position="2181"/>
        <end position="2194"/>
    </location>
</feature>